<dbReference type="RefSeq" id="WP_206656189.1">
    <property type="nucleotide sequence ID" value="NZ_CP071182.1"/>
</dbReference>
<keyword evidence="3" id="KW-1185">Reference proteome</keyword>
<reference evidence="2 3" key="1">
    <citation type="submission" date="2021-02" db="EMBL/GenBank/DDBJ databases">
        <title>Alicyclobacillus curvatus sp. nov. and Alicyclobacillus mengziensis sp. nov., two acidophilic bacteria isolated from acid mine drainage.</title>
        <authorList>
            <person name="Huang Y."/>
        </authorList>
    </citation>
    <scope>NUCLEOTIDE SEQUENCE [LARGE SCALE GENOMIC DNA]</scope>
    <source>
        <strain evidence="2 3">S30H14</strain>
    </source>
</reference>
<evidence type="ECO:0000313" key="2">
    <source>
        <dbReference type="EMBL" id="QSO46827.1"/>
    </source>
</evidence>
<dbReference type="KEGG" id="afx:JZ786_20715"/>
<dbReference type="AlphaFoldDB" id="A0A9X7VYH5"/>
<evidence type="ECO:0000256" key="1">
    <source>
        <dbReference type="SAM" id="Phobius"/>
    </source>
</evidence>
<organism evidence="2 3">
    <name type="scientific">Alicyclobacillus mengziensis</name>
    <dbReference type="NCBI Taxonomy" id="2931921"/>
    <lineage>
        <taxon>Bacteria</taxon>
        <taxon>Bacillati</taxon>
        <taxon>Bacillota</taxon>
        <taxon>Bacilli</taxon>
        <taxon>Bacillales</taxon>
        <taxon>Alicyclobacillaceae</taxon>
        <taxon>Alicyclobacillus</taxon>
    </lineage>
</organism>
<dbReference type="Proteomes" id="UP000663505">
    <property type="component" value="Chromosome"/>
</dbReference>
<name>A0A9X7VYH5_9BACL</name>
<accession>A0A9X7VYH5</accession>
<keyword evidence="1" id="KW-0812">Transmembrane</keyword>
<evidence type="ECO:0000313" key="3">
    <source>
        <dbReference type="Proteomes" id="UP000663505"/>
    </source>
</evidence>
<keyword evidence="1" id="KW-0472">Membrane</keyword>
<sequence length="80" mass="9332">MKIYAAYIVLDLLVGALIVTIALQATSRYRRHRTREIDVIPPEFEKTDEVSIDPTTGIRMVVWYNKKTGQRLYVPESKHR</sequence>
<proteinExistence type="predicted"/>
<keyword evidence="1" id="KW-1133">Transmembrane helix</keyword>
<dbReference type="EMBL" id="CP071182">
    <property type="protein sequence ID" value="QSO46827.1"/>
    <property type="molecule type" value="Genomic_DNA"/>
</dbReference>
<gene>
    <name evidence="2" type="ORF">JZ786_20715</name>
</gene>
<protein>
    <submittedName>
        <fullName evidence="2">Uncharacterized protein</fullName>
    </submittedName>
</protein>
<feature type="transmembrane region" description="Helical" evidence="1">
    <location>
        <begin position="6"/>
        <end position="25"/>
    </location>
</feature>